<dbReference type="RefSeq" id="WP_311364862.1">
    <property type="nucleotide sequence ID" value="NZ_JAVRIC010000010.1"/>
</dbReference>
<sequence>MAQANPCLSCGACCAHFRASFYWAEADDATPDGVPVELTEQLTPLLRVMKGSNQPAPRCCALLGDIGQSVRCTIHPRRSSVCREFVPSWEDGLHNPRCDSARARWNLLPLRPEDWIDPTPTIPGEPGVIVAA</sequence>
<protein>
    <submittedName>
        <fullName evidence="1">YkgJ family cysteine cluster protein</fullName>
    </submittedName>
</protein>
<dbReference type="Pfam" id="PF03692">
    <property type="entry name" value="CxxCxxCC"/>
    <property type="match status" value="1"/>
</dbReference>
<evidence type="ECO:0000313" key="1">
    <source>
        <dbReference type="EMBL" id="MDT0497471.1"/>
    </source>
</evidence>
<gene>
    <name evidence="1" type="ORF">RM530_08850</name>
</gene>
<dbReference type="InterPro" id="IPR005358">
    <property type="entry name" value="Puta_zinc/iron-chelating_dom"/>
</dbReference>
<name>A0ABU2WHX1_9GAMM</name>
<reference evidence="1 2" key="1">
    <citation type="submission" date="2023-09" db="EMBL/GenBank/DDBJ databases">
        <authorList>
            <person name="Rey-Velasco X."/>
        </authorList>
    </citation>
    <scope>NUCLEOTIDE SEQUENCE [LARGE SCALE GENOMIC DNA]</scope>
    <source>
        <strain evidence="1 2">W345</strain>
    </source>
</reference>
<accession>A0ABU2WHX1</accession>
<organism evidence="1 2">
    <name type="scientific">Banduia mediterranea</name>
    <dbReference type="NCBI Taxonomy" id="3075609"/>
    <lineage>
        <taxon>Bacteria</taxon>
        <taxon>Pseudomonadati</taxon>
        <taxon>Pseudomonadota</taxon>
        <taxon>Gammaproteobacteria</taxon>
        <taxon>Nevskiales</taxon>
        <taxon>Algiphilaceae</taxon>
        <taxon>Banduia</taxon>
    </lineage>
</organism>
<evidence type="ECO:0000313" key="2">
    <source>
        <dbReference type="Proteomes" id="UP001254608"/>
    </source>
</evidence>
<proteinExistence type="predicted"/>
<dbReference type="EMBL" id="JAVRIC010000010">
    <property type="protein sequence ID" value="MDT0497471.1"/>
    <property type="molecule type" value="Genomic_DNA"/>
</dbReference>
<dbReference type="Proteomes" id="UP001254608">
    <property type="component" value="Unassembled WGS sequence"/>
</dbReference>
<keyword evidence="2" id="KW-1185">Reference proteome</keyword>
<comment type="caution">
    <text evidence="1">The sequence shown here is derived from an EMBL/GenBank/DDBJ whole genome shotgun (WGS) entry which is preliminary data.</text>
</comment>